<evidence type="ECO:0000259" key="1">
    <source>
        <dbReference type="Pfam" id="PF13243"/>
    </source>
</evidence>
<evidence type="ECO:0000313" key="2">
    <source>
        <dbReference type="EMBL" id="KKN51029.1"/>
    </source>
</evidence>
<dbReference type="AlphaFoldDB" id="A0A0F9R887"/>
<comment type="caution">
    <text evidence="2">The sequence shown here is derived from an EMBL/GenBank/DDBJ whole genome shotgun (WGS) entry which is preliminary data.</text>
</comment>
<dbReference type="Gene3D" id="1.50.10.20">
    <property type="match status" value="1"/>
</dbReference>
<dbReference type="InterPro" id="IPR032696">
    <property type="entry name" value="SQ_cyclase_C"/>
</dbReference>
<dbReference type="SUPFAM" id="SSF81853">
    <property type="entry name" value="Family 10 polysaccharide lyase"/>
    <property type="match status" value="1"/>
</dbReference>
<name>A0A0F9R887_9ZZZZ</name>
<dbReference type="Pfam" id="PF13243">
    <property type="entry name" value="SQHop_cyclase_C"/>
    <property type="match status" value="1"/>
</dbReference>
<dbReference type="SUPFAM" id="SSF48239">
    <property type="entry name" value="Terpenoid cyclases/Protein prenyltransferases"/>
    <property type="match status" value="1"/>
</dbReference>
<protein>
    <recommendedName>
        <fullName evidence="1">Squalene cyclase C-terminal domain-containing protein</fullName>
    </recommendedName>
</protein>
<feature type="domain" description="Squalene cyclase C-terminal" evidence="1">
    <location>
        <begin position="3"/>
        <end position="95"/>
    </location>
</feature>
<gene>
    <name evidence="2" type="ORF">LCGC14_0626810</name>
</gene>
<organism evidence="2">
    <name type="scientific">marine sediment metagenome</name>
    <dbReference type="NCBI Taxonomy" id="412755"/>
    <lineage>
        <taxon>unclassified sequences</taxon>
        <taxon>metagenomes</taxon>
        <taxon>ecological metagenomes</taxon>
    </lineage>
</organism>
<reference evidence="2" key="1">
    <citation type="journal article" date="2015" name="Nature">
        <title>Complex archaea that bridge the gap between prokaryotes and eukaryotes.</title>
        <authorList>
            <person name="Spang A."/>
            <person name="Saw J.H."/>
            <person name="Jorgensen S.L."/>
            <person name="Zaremba-Niedzwiedzka K."/>
            <person name="Martijn J."/>
            <person name="Lind A.E."/>
            <person name="van Eijk R."/>
            <person name="Schleper C."/>
            <person name="Guy L."/>
            <person name="Ettema T.J."/>
        </authorList>
    </citation>
    <scope>NUCLEOTIDE SEQUENCE</scope>
</reference>
<dbReference type="EMBL" id="LAZR01001083">
    <property type="protein sequence ID" value="KKN51029.1"/>
    <property type="molecule type" value="Genomic_DNA"/>
</dbReference>
<sequence>MALQRLGYLGFDLKKTFIQKGAEFIFSQQQEDGSWLMPGKNQLVDEEKGYQMMPIQTAIPLLGLVMCGYGEDKRAEQAYKWLISKLLDDGAWPVDIASGNYGGIAGYRRLAHSRWGCRSNTTAVLTCLAYHPKRRISEEAKRALDLILGTDMKLRTNLGFLIARLIGLEKSIGRITYMAKFDIGHILNLCWRVEASVKDSRIAEFVEFIKSEQGPYGLWEYINHPQATRWLTFDLLRSLFKLETQEDWISLELRTPFRSYPKKIKRF</sequence>
<dbReference type="InterPro" id="IPR008930">
    <property type="entry name" value="Terpenoid_cyclase/PrenylTrfase"/>
</dbReference>
<accession>A0A0F9R887</accession>
<proteinExistence type="predicted"/>